<name>A0ABP7KUZ4_9MICO</name>
<feature type="transmembrane region" description="Helical" evidence="1">
    <location>
        <begin position="39"/>
        <end position="58"/>
    </location>
</feature>
<evidence type="ECO:0000256" key="1">
    <source>
        <dbReference type="SAM" id="Phobius"/>
    </source>
</evidence>
<protein>
    <submittedName>
        <fullName evidence="2">Uncharacterized protein</fullName>
    </submittedName>
</protein>
<accession>A0ABP7KUZ4</accession>
<reference evidence="3" key="1">
    <citation type="journal article" date="2019" name="Int. J. Syst. Evol. Microbiol.">
        <title>The Global Catalogue of Microorganisms (GCM) 10K type strain sequencing project: providing services to taxonomists for standard genome sequencing and annotation.</title>
        <authorList>
            <consortium name="The Broad Institute Genomics Platform"/>
            <consortium name="The Broad Institute Genome Sequencing Center for Infectious Disease"/>
            <person name="Wu L."/>
            <person name="Ma J."/>
        </authorList>
    </citation>
    <scope>NUCLEOTIDE SEQUENCE [LARGE SCALE GENOMIC DNA]</scope>
    <source>
        <strain evidence="3">JCM 17021</strain>
    </source>
</reference>
<proteinExistence type="predicted"/>
<organism evidence="2 3">
    <name type="scientific">Leifsonia kafniensis</name>
    <dbReference type="NCBI Taxonomy" id="475957"/>
    <lineage>
        <taxon>Bacteria</taxon>
        <taxon>Bacillati</taxon>
        <taxon>Actinomycetota</taxon>
        <taxon>Actinomycetes</taxon>
        <taxon>Micrococcales</taxon>
        <taxon>Microbacteriaceae</taxon>
        <taxon>Leifsonia</taxon>
    </lineage>
</organism>
<dbReference type="PROSITE" id="PS51257">
    <property type="entry name" value="PROKAR_LIPOPROTEIN"/>
    <property type="match status" value="1"/>
</dbReference>
<keyword evidence="1" id="KW-0812">Transmembrane</keyword>
<keyword evidence="1" id="KW-0472">Membrane</keyword>
<gene>
    <name evidence="2" type="ORF">GCM10022381_32860</name>
</gene>
<feature type="transmembrane region" description="Helical" evidence="1">
    <location>
        <begin position="12"/>
        <end position="33"/>
    </location>
</feature>
<evidence type="ECO:0000313" key="2">
    <source>
        <dbReference type="EMBL" id="GAA3888399.1"/>
    </source>
</evidence>
<keyword evidence="3" id="KW-1185">Reference proteome</keyword>
<dbReference type="RefSeq" id="WP_345068666.1">
    <property type="nucleotide sequence ID" value="NZ_BAABCN010000012.1"/>
</dbReference>
<evidence type="ECO:0000313" key="3">
    <source>
        <dbReference type="Proteomes" id="UP001501803"/>
    </source>
</evidence>
<comment type="caution">
    <text evidence="2">The sequence shown here is derived from an EMBL/GenBank/DDBJ whole genome shotgun (WGS) entry which is preliminary data.</text>
</comment>
<dbReference type="EMBL" id="BAABCN010000012">
    <property type="protein sequence ID" value="GAA3888399.1"/>
    <property type="molecule type" value="Genomic_DNA"/>
</dbReference>
<keyword evidence="1" id="KW-1133">Transmembrane helix</keyword>
<dbReference type="Proteomes" id="UP001501803">
    <property type="component" value="Unassembled WGS sequence"/>
</dbReference>
<sequence>MLRTMKSWSFNTCAIAGFSCSSFAVLLIIVNALTGSVAVTQIIPVAVLSLVIGGALSVRAHVLWMHGNNASSTSKPKR</sequence>